<keyword evidence="2" id="KW-1185">Reference proteome</keyword>
<protein>
    <submittedName>
        <fullName evidence="3">Uncharacterized protein</fullName>
    </submittedName>
</protein>
<evidence type="ECO:0000313" key="3">
    <source>
        <dbReference type="WBParaSite" id="PSU_v2.g5827.t1"/>
    </source>
</evidence>
<organism evidence="2 3">
    <name type="scientific">Panagrolaimus superbus</name>
    <dbReference type="NCBI Taxonomy" id="310955"/>
    <lineage>
        <taxon>Eukaryota</taxon>
        <taxon>Metazoa</taxon>
        <taxon>Ecdysozoa</taxon>
        <taxon>Nematoda</taxon>
        <taxon>Chromadorea</taxon>
        <taxon>Rhabditida</taxon>
        <taxon>Tylenchina</taxon>
        <taxon>Panagrolaimomorpha</taxon>
        <taxon>Panagrolaimoidea</taxon>
        <taxon>Panagrolaimidae</taxon>
        <taxon>Panagrolaimus</taxon>
    </lineage>
</organism>
<sequence length="84" mass="9705">MVCVPCIILPVLLGLYLRFIQPFILRYIPEGWKEKFDAYLYPTCPIKRPQPVKTTDKNETEKENVEPQEVNDSAEAATCCKKDD</sequence>
<proteinExistence type="predicted"/>
<evidence type="ECO:0000313" key="2">
    <source>
        <dbReference type="Proteomes" id="UP000887577"/>
    </source>
</evidence>
<dbReference type="WBParaSite" id="PSU_v2.g5827.t1">
    <property type="protein sequence ID" value="PSU_v2.g5827.t1"/>
    <property type="gene ID" value="PSU_v2.g5827"/>
</dbReference>
<accession>A0A914Z6F8</accession>
<reference evidence="3" key="1">
    <citation type="submission" date="2022-11" db="UniProtKB">
        <authorList>
            <consortium name="WormBaseParasite"/>
        </authorList>
    </citation>
    <scope>IDENTIFICATION</scope>
</reference>
<feature type="compositionally biased region" description="Basic and acidic residues" evidence="1">
    <location>
        <begin position="54"/>
        <end position="65"/>
    </location>
</feature>
<feature type="region of interest" description="Disordered" evidence="1">
    <location>
        <begin position="47"/>
        <end position="84"/>
    </location>
</feature>
<dbReference type="InterPro" id="IPR026776">
    <property type="entry name" value="UPF0729_C18orf32-like"/>
</dbReference>
<evidence type="ECO:0000256" key="1">
    <source>
        <dbReference type="SAM" id="MobiDB-lite"/>
    </source>
</evidence>
<name>A0A914Z6F8_9BILA</name>
<dbReference type="AlphaFoldDB" id="A0A914Z6F8"/>
<dbReference type="Pfam" id="PF14975">
    <property type="entry name" value="DUF4512"/>
    <property type="match status" value="1"/>
</dbReference>
<dbReference type="Proteomes" id="UP000887577">
    <property type="component" value="Unplaced"/>
</dbReference>